<comment type="subcellular location">
    <subcellularLocation>
        <location evidence="1 7 8">Cytoplasm</location>
    </subcellularLocation>
</comment>
<accession>A0A8J3G0D5</accession>
<dbReference type="GO" id="GO:0008764">
    <property type="term" value="F:UDP-N-acetylmuramoylalanine-D-glutamate ligase activity"/>
    <property type="evidence" value="ECO:0007669"/>
    <property type="project" value="UniProtKB-UniRule"/>
</dbReference>
<keyword evidence="7 8" id="KW-0133">Cell shape</keyword>
<proteinExistence type="inferred from homology"/>
<dbReference type="GO" id="GO:0071555">
    <property type="term" value="P:cell wall organization"/>
    <property type="evidence" value="ECO:0007669"/>
    <property type="project" value="UniProtKB-KW"/>
</dbReference>
<dbReference type="InterPro" id="IPR005762">
    <property type="entry name" value="MurD"/>
</dbReference>
<dbReference type="GO" id="GO:0009252">
    <property type="term" value="P:peptidoglycan biosynthetic process"/>
    <property type="evidence" value="ECO:0007669"/>
    <property type="project" value="UniProtKB-UniRule"/>
</dbReference>
<feature type="domain" description="Mur ligase C-terminal" evidence="9">
    <location>
        <begin position="346"/>
        <end position="459"/>
    </location>
</feature>
<feature type="domain" description="Mur ligase central" evidence="10">
    <location>
        <begin position="121"/>
        <end position="323"/>
    </location>
</feature>
<dbReference type="PANTHER" id="PTHR43692:SF1">
    <property type="entry name" value="UDP-N-ACETYLMURAMOYLALANINE--D-GLUTAMATE LIGASE"/>
    <property type="match status" value="1"/>
</dbReference>
<evidence type="ECO:0000256" key="6">
    <source>
        <dbReference type="ARBA" id="ARBA00022840"/>
    </source>
</evidence>
<dbReference type="InterPro" id="IPR036615">
    <property type="entry name" value="Mur_ligase_C_dom_sf"/>
</dbReference>
<evidence type="ECO:0000256" key="8">
    <source>
        <dbReference type="RuleBase" id="RU003664"/>
    </source>
</evidence>
<dbReference type="GO" id="GO:0005524">
    <property type="term" value="F:ATP binding"/>
    <property type="evidence" value="ECO:0007669"/>
    <property type="project" value="UniProtKB-UniRule"/>
</dbReference>
<dbReference type="Pfam" id="PF02875">
    <property type="entry name" value="Mur_ligase_C"/>
    <property type="match status" value="1"/>
</dbReference>
<evidence type="ECO:0000259" key="10">
    <source>
        <dbReference type="Pfam" id="PF08245"/>
    </source>
</evidence>
<comment type="caution">
    <text evidence="11">The sequence shown here is derived from an EMBL/GenBank/DDBJ whole genome shotgun (WGS) entry which is preliminary data.</text>
</comment>
<keyword evidence="7 8" id="KW-0131">Cell cycle</keyword>
<keyword evidence="7 8" id="KW-0573">Peptidoglycan synthesis</keyword>
<dbReference type="InterPro" id="IPR013221">
    <property type="entry name" value="Mur_ligase_cen"/>
</dbReference>
<keyword evidence="7 8" id="KW-0961">Cell wall biogenesis/degradation</keyword>
<dbReference type="PANTHER" id="PTHR43692">
    <property type="entry name" value="UDP-N-ACETYLMURAMOYLALANINE--D-GLUTAMATE LIGASE"/>
    <property type="match status" value="1"/>
</dbReference>
<comment type="similarity">
    <text evidence="7">Belongs to the MurCDEF family.</text>
</comment>
<evidence type="ECO:0000256" key="7">
    <source>
        <dbReference type="HAMAP-Rule" id="MF_00639"/>
    </source>
</evidence>
<dbReference type="GO" id="GO:0005737">
    <property type="term" value="C:cytoplasm"/>
    <property type="evidence" value="ECO:0007669"/>
    <property type="project" value="UniProtKB-SubCell"/>
</dbReference>
<dbReference type="InterPro" id="IPR004101">
    <property type="entry name" value="Mur_ligase_C"/>
</dbReference>
<evidence type="ECO:0000256" key="2">
    <source>
        <dbReference type="ARBA" id="ARBA00004752"/>
    </source>
</evidence>
<keyword evidence="6 7" id="KW-0067">ATP-binding</keyword>
<reference evidence="11" key="1">
    <citation type="journal article" date="2014" name="Int. J. Syst. Evol. Microbiol.">
        <title>Complete genome sequence of Corynebacterium casei LMG S-19264T (=DSM 44701T), isolated from a smear-ripened cheese.</title>
        <authorList>
            <consortium name="US DOE Joint Genome Institute (JGI-PGF)"/>
            <person name="Walter F."/>
            <person name="Albersmeier A."/>
            <person name="Kalinowski J."/>
            <person name="Ruckert C."/>
        </authorList>
    </citation>
    <scope>NUCLEOTIDE SEQUENCE</scope>
    <source>
        <strain evidence="11">KCTC 32501</strain>
    </source>
</reference>
<dbReference type="HAMAP" id="MF_00639">
    <property type="entry name" value="MurD"/>
    <property type="match status" value="1"/>
</dbReference>
<dbReference type="InterPro" id="IPR036565">
    <property type="entry name" value="Mur-like_cat_sf"/>
</dbReference>
<dbReference type="AlphaFoldDB" id="A0A8J3G0D5"/>
<comment type="catalytic activity">
    <reaction evidence="7 8">
        <text>UDP-N-acetyl-alpha-D-muramoyl-L-alanine + D-glutamate + ATP = UDP-N-acetyl-alpha-D-muramoyl-L-alanyl-D-glutamate + ADP + phosphate + H(+)</text>
        <dbReference type="Rhea" id="RHEA:16429"/>
        <dbReference type="ChEBI" id="CHEBI:15378"/>
        <dbReference type="ChEBI" id="CHEBI:29986"/>
        <dbReference type="ChEBI" id="CHEBI:30616"/>
        <dbReference type="ChEBI" id="CHEBI:43474"/>
        <dbReference type="ChEBI" id="CHEBI:83898"/>
        <dbReference type="ChEBI" id="CHEBI:83900"/>
        <dbReference type="ChEBI" id="CHEBI:456216"/>
        <dbReference type="EC" id="6.3.2.9"/>
    </reaction>
</comment>
<name>A0A8J3G0D5_9BURK</name>
<comment type="pathway">
    <text evidence="2 7 8">Cell wall biogenesis; peptidoglycan biosynthesis.</text>
</comment>
<dbReference type="Gene3D" id="3.40.50.720">
    <property type="entry name" value="NAD(P)-binding Rossmann-like Domain"/>
    <property type="match status" value="1"/>
</dbReference>
<gene>
    <name evidence="7 11" type="primary">murD</name>
    <name evidence="11" type="ORF">GCM10009007_11860</name>
</gene>
<keyword evidence="3 7" id="KW-0963">Cytoplasm</keyword>
<sequence length="490" mass="52072">MQKQLVIGLGESGLAMVRHAVSVGGSVAVYDSRPNPAQLPLLRERYPDVTAFCGAFTVDYLEGVSEIAVSPGLSPHVPPLKDILSAAAERNIAVVGELDLFARALRQLHENQNYQPKVLAVTGTNGKTTVTALTRHLCESAGIAAIAAGNISPAMLDALCDAQTSDALPTVWVLELSSFQLQLTKVFNPDAATVLNISQDHLDWHADITEYVAAKANIFGTKTVQVLNRDDATVMSMARESLTQVNFGVNTPNGLNQYGLWREGAMDWLAVSQAAIDEEPKKKRGKNVETAAVEVEVQRLMPMQALKIKGRHNAMNALAALALCRSIEIPLAKLLHGLRTYAGEPHRVQFVANVNGVDFFDDSKGTNVGATLAALQGLGQPIILVAGGDGKGQDFSPLLDAIKTHVKRMDLIGKDAVAMRDALAATGVMTVLHESLEAATAAAAAAAQAGDAVLLSPACASLDMFKNYAHRADVFVAAVQDWALSQGQTM</sequence>
<evidence type="ECO:0000256" key="4">
    <source>
        <dbReference type="ARBA" id="ARBA00022598"/>
    </source>
</evidence>
<dbReference type="RefSeq" id="WP_268244683.1">
    <property type="nucleotide sequence ID" value="NZ_BMZG01000005.1"/>
</dbReference>
<dbReference type="GO" id="GO:0051301">
    <property type="term" value="P:cell division"/>
    <property type="evidence" value="ECO:0007669"/>
    <property type="project" value="UniProtKB-KW"/>
</dbReference>
<dbReference type="Pfam" id="PF21799">
    <property type="entry name" value="MurD-like_N"/>
    <property type="match status" value="1"/>
</dbReference>
<comment type="function">
    <text evidence="7 8">Cell wall formation. Catalyzes the addition of glutamate to the nucleotide precursor UDP-N-acetylmuramoyl-L-alanine (UMA).</text>
</comment>
<keyword evidence="7 8" id="KW-0132">Cell division</keyword>
<dbReference type="EC" id="6.3.2.9" evidence="7 8"/>
<dbReference type="UniPathway" id="UPA00219"/>
<dbReference type="SUPFAM" id="SSF53623">
    <property type="entry name" value="MurD-like peptide ligases, catalytic domain"/>
    <property type="match status" value="1"/>
</dbReference>
<feature type="binding site" evidence="7">
    <location>
        <begin position="123"/>
        <end position="129"/>
    </location>
    <ligand>
        <name>ATP</name>
        <dbReference type="ChEBI" id="CHEBI:30616"/>
    </ligand>
</feature>
<evidence type="ECO:0000313" key="12">
    <source>
        <dbReference type="Proteomes" id="UP000614287"/>
    </source>
</evidence>
<evidence type="ECO:0000256" key="1">
    <source>
        <dbReference type="ARBA" id="ARBA00004496"/>
    </source>
</evidence>
<dbReference type="Gene3D" id="3.90.190.20">
    <property type="entry name" value="Mur ligase, C-terminal domain"/>
    <property type="match status" value="1"/>
</dbReference>
<dbReference type="Proteomes" id="UP000614287">
    <property type="component" value="Unassembled WGS sequence"/>
</dbReference>
<evidence type="ECO:0000313" key="11">
    <source>
        <dbReference type="EMBL" id="GHA72492.1"/>
    </source>
</evidence>
<keyword evidence="4 7" id="KW-0436">Ligase</keyword>
<evidence type="ECO:0000256" key="3">
    <source>
        <dbReference type="ARBA" id="ARBA00022490"/>
    </source>
</evidence>
<dbReference type="SUPFAM" id="SSF53244">
    <property type="entry name" value="MurD-like peptide ligases, peptide-binding domain"/>
    <property type="match status" value="1"/>
</dbReference>
<organism evidence="11 12">
    <name type="scientific">Formosimonas limnophila</name>
    <dbReference type="NCBI Taxonomy" id="1384487"/>
    <lineage>
        <taxon>Bacteria</taxon>
        <taxon>Pseudomonadati</taxon>
        <taxon>Pseudomonadota</taxon>
        <taxon>Betaproteobacteria</taxon>
        <taxon>Burkholderiales</taxon>
        <taxon>Burkholderiaceae</taxon>
        <taxon>Formosimonas</taxon>
    </lineage>
</organism>
<reference evidence="11" key="2">
    <citation type="submission" date="2020-09" db="EMBL/GenBank/DDBJ databases">
        <authorList>
            <person name="Sun Q."/>
            <person name="Kim S."/>
        </authorList>
    </citation>
    <scope>NUCLEOTIDE SEQUENCE</scope>
    <source>
        <strain evidence="11">KCTC 32501</strain>
    </source>
</reference>
<evidence type="ECO:0000256" key="5">
    <source>
        <dbReference type="ARBA" id="ARBA00022741"/>
    </source>
</evidence>
<dbReference type="GO" id="GO:0008360">
    <property type="term" value="P:regulation of cell shape"/>
    <property type="evidence" value="ECO:0007669"/>
    <property type="project" value="UniProtKB-KW"/>
</dbReference>
<dbReference type="EMBL" id="BMZG01000005">
    <property type="protein sequence ID" value="GHA72492.1"/>
    <property type="molecule type" value="Genomic_DNA"/>
</dbReference>
<dbReference type="Pfam" id="PF08245">
    <property type="entry name" value="Mur_ligase_M"/>
    <property type="match status" value="1"/>
</dbReference>
<keyword evidence="12" id="KW-1185">Reference proteome</keyword>
<evidence type="ECO:0000259" key="9">
    <source>
        <dbReference type="Pfam" id="PF02875"/>
    </source>
</evidence>
<keyword evidence="5 7" id="KW-0547">Nucleotide-binding</keyword>
<dbReference type="NCBIfam" id="TIGR01087">
    <property type="entry name" value="murD"/>
    <property type="match status" value="1"/>
</dbReference>
<protein>
    <recommendedName>
        <fullName evidence="7 8">UDP-N-acetylmuramoylalanine--D-glutamate ligase</fullName>
        <ecNumber evidence="7 8">6.3.2.9</ecNumber>
    </recommendedName>
    <alternativeName>
        <fullName evidence="7">D-glutamic acid-adding enzyme</fullName>
    </alternativeName>
    <alternativeName>
        <fullName evidence="7">UDP-N-acetylmuramoyl-L-alanyl-D-glutamate synthetase</fullName>
    </alternativeName>
</protein>
<dbReference type="SUPFAM" id="SSF51984">
    <property type="entry name" value="MurCD N-terminal domain"/>
    <property type="match status" value="1"/>
</dbReference>
<dbReference type="Gene3D" id="3.40.1190.10">
    <property type="entry name" value="Mur-like, catalytic domain"/>
    <property type="match status" value="1"/>
</dbReference>